<evidence type="ECO:0000313" key="2">
    <source>
        <dbReference type="Proteomes" id="UP000308652"/>
    </source>
</evidence>
<name>A0A5C3LMS5_9AGAR</name>
<keyword evidence="2" id="KW-1185">Reference proteome</keyword>
<dbReference type="Proteomes" id="UP000308652">
    <property type="component" value="Unassembled WGS sequence"/>
</dbReference>
<dbReference type="AlphaFoldDB" id="A0A5C3LMS5"/>
<protein>
    <submittedName>
        <fullName evidence="1">Uncharacterized protein</fullName>
    </submittedName>
</protein>
<gene>
    <name evidence="1" type="ORF">BDQ12DRAFT_670113</name>
</gene>
<organism evidence="1 2">
    <name type="scientific">Crucibulum laeve</name>
    <dbReference type="NCBI Taxonomy" id="68775"/>
    <lineage>
        <taxon>Eukaryota</taxon>
        <taxon>Fungi</taxon>
        <taxon>Dikarya</taxon>
        <taxon>Basidiomycota</taxon>
        <taxon>Agaricomycotina</taxon>
        <taxon>Agaricomycetes</taxon>
        <taxon>Agaricomycetidae</taxon>
        <taxon>Agaricales</taxon>
        <taxon>Agaricineae</taxon>
        <taxon>Nidulariaceae</taxon>
        <taxon>Crucibulum</taxon>
    </lineage>
</organism>
<proteinExistence type="predicted"/>
<accession>A0A5C3LMS5</accession>
<reference evidence="1 2" key="1">
    <citation type="journal article" date="2019" name="Nat. Ecol. Evol.">
        <title>Megaphylogeny resolves global patterns of mushroom evolution.</title>
        <authorList>
            <person name="Varga T."/>
            <person name="Krizsan K."/>
            <person name="Foldi C."/>
            <person name="Dima B."/>
            <person name="Sanchez-Garcia M."/>
            <person name="Sanchez-Ramirez S."/>
            <person name="Szollosi G.J."/>
            <person name="Szarkandi J.G."/>
            <person name="Papp V."/>
            <person name="Albert L."/>
            <person name="Andreopoulos W."/>
            <person name="Angelini C."/>
            <person name="Antonin V."/>
            <person name="Barry K.W."/>
            <person name="Bougher N.L."/>
            <person name="Buchanan P."/>
            <person name="Buyck B."/>
            <person name="Bense V."/>
            <person name="Catcheside P."/>
            <person name="Chovatia M."/>
            <person name="Cooper J."/>
            <person name="Damon W."/>
            <person name="Desjardin D."/>
            <person name="Finy P."/>
            <person name="Geml J."/>
            <person name="Haridas S."/>
            <person name="Hughes K."/>
            <person name="Justo A."/>
            <person name="Karasinski D."/>
            <person name="Kautmanova I."/>
            <person name="Kiss B."/>
            <person name="Kocsube S."/>
            <person name="Kotiranta H."/>
            <person name="LaButti K.M."/>
            <person name="Lechner B.E."/>
            <person name="Liimatainen K."/>
            <person name="Lipzen A."/>
            <person name="Lukacs Z."/>
            <person name="Mihaltcheva S."/>
            <person name="Morgado L.N."/>
            <person name="Niskanen T."/>
            <person name="Noordeloos M.E."/>
            <person name="Ohm R.A."/>
            <person name="Ortiz-Santana B."/>
            <person name="Ovrebo C."/>
            <person name="Racz N."/>
            <person name="Riley R."/>
            <person name="Savchenko A."/>
            <person name="Shiryaev A."/>
            <person name="Soop K."/>
            <person name="Spirin V."/>
            <person name="Szebenyi C."/>
            <person name="Tomsovsky M."/>
            <person name="Tulloss R.E."/>
            <person name="Uehling J."/>
            <person name="Grigoriev I.V."/>
            <person name="Vagvolgyi C."/>
            <person name="Papp T."/>
            <person name="Martin F.M."/>
            <person name="Miettinen O."/>
            <person name="Hibbett D.S."/>
            <person name="Nagy L.G."/>
        </authorList>
    </citation>
    <scope>NUCLEOTIDE SEQUENCE [LARGE SCALE GENOMIC DNA]</scope>
    <source>
        <strain evidence="1 2">CBS 166.37</strain>
    </source>
</reference>
<sequence length="130" mass="14735">MANHSTPESSSWTLIFGAFQQLRALEARDYEDDLPEIREFDGVMLDTGASMHTNLMLKHFNTKIIIYWANQRISSKNKGILVLVADVFNSLCPFKSQKPPQAWISHSENRRFGSARHMLIEVTPEGLGSV</sequence>
<evidence type="ECO:0000313" key="1">
    <source>
        <dbReference type="EMBL" id="TFK33583.1"/>
    </source>
</evidence>
<dbReference type="EMBL" id="ML213645">
    <property type="protein sequence ID" value="TFK33583.1"/>
    <property type="molecule type" value="Genomic_DNA"/>
</dbReference>